<feature type="domain" description="Phosphoribosyltransferase" evidence="2">
    <location>
        <begin position="138"/>
        <end position="228"/>
    </location>
</feature>
<evidence type="ECO:0000313" key="3">
    <source>
        <dbReference type="EMBL" id="EOR95022.1"/>
    </source>
</evidence>
<dbReference type="OrthoDB" id="9779910at2"/>
<dbReference type="InterPro" id="IPR051910">
    <property type="entry name" value="ComF/GntX_DNA_util-trans"/>
</dbReference>
<gene>
    <name evidence="3" type="ORF">ADIARSV_1806</name>
</gene>
<keyword evidence="3" id="KW-0808">Transferase</keyword>
<organism evidence="3 4">
    <name type="scientific">Arcticibacter svalbardensis MN12-7</name>
    <dbReference type="NCBI Taxonomy" id="1150600"/>
    <lineage>
        <taxon>Bacteria</taxon>
        <taxon>Pseudomonadati</taxon>
        <taxon>Bacteroidota</taxon>
        <taxon>Sphingobacteriia</taxon>
        <taxon>Sphingobacteriales</taxon>
        <taxon>Sphingobacteriaceae</taxon>
        <taxon>Arcticibacter</taxon>
    </lineage>
</organism>
<dbReference type="PANTHER" id="PTHR47505">
    <property type="entry name" value="DNA UTILIZATION PROTEIN YHGH"/>
    <property type="match status" value="1"/>
</dbReference>
<keyword evidence="3" id="KW-0328">Glycosyltransferase</keyword>
<comment type="similarity">
    <text evidence="1">Belongs to the ComF/GntX family.</text>
</comment>
<dbReference type="EMBL" id="AQPN01000069">
    <property type="protein sequence ID" value="EOR95022.1"/>
    <property type="molecule type" value="Genomic_DNA"/>
</dbReference>
<dbReference type="Pfam" id="PF00156">
    <property type="entry name" value="Pribosyltran"/>
    <property type="match status" value="1"/>
</dbReference>
<dbReference type="AlphaFoldDB" id="R9GT35"/>
<dbReference type="eggNOG" id="COG1040">
    <property type="taxonomic scope" value="Bacteria"/>
</dbReference>
<accession>R9GT35</accession>
<evidence type="ECO:0000256" key="1">
    <source>
        <dbReference type="ARBA" id="ARBA00008007"/>
    </source>
</evidence>
<sequence>MLHVVKQYADDFLSLFFPQVCCACGKHLVADENLLCTACIYNLPYTNFHLQPDNPVARQFWGRVPLVYAGAFFYFHKHTNVQDLIHQLKYKNKPELGHLIGRMYGKVLYELVHSSGTDLLIPVPLHHSRLKERGYNQSYCIAAGLSTVLEIPVSEQYLIRHKATDTQTHKNRFSRFENMTEVFTLEHAHELEGKHILLVDDVVTTGATLESCASMLLTISGVRVSIVSIAFAH</sequence>
<dbReference type="InterPro" id="IPR000836">
    <property type="entry name" value="PRTase_dom"/>
</dbReference>
<keyword evidence="4" id="KW-1185">Reference proteome</keyword>
<dbReference type="PATRIC" id="fig|1150600.3.peg.1779"/>
<dbReference type="Gene3D" id="3.40.50.2020">
    <property type="match status" value="1"/>
</dbReference>
<dbReference type="SUPFAM" id="SSF53271">
    <property type="entry name" value="PRTase-like"/>
    <property type="match status" value="1"/>
</dbReference>
<dbReference type="InterPro" id="IPR029057">
    <property type="entry name" value="PRTase-like"/>
</dbReference>
<protein>
    <submittedName>
        <fullName evidence="3">Phosphoribosyltransferase domain protein</fullName>
    </submittedName>
</protein>
<dbReference type="STRING" id="1150600.ADIARSV_1806"/>
<dbReference type="CDD" id="cd06223">
    <property type="entry name" value="PRTases_typeI"/>
    <property type="match status" value="1"/>
</dbReference>
<name>R9GT35_9SPHI</name>
<dbReference type="PANTHER" id="PTHR47505:SF1">
    <property type="entry name" value="DNA UTILIZATION PROTEIN YHGH"/>
    <property type="match status" value="1"/>
</dbReference>
<proteinExistence type="inferred from homology"/>
<evidence type="ECO:0000259" key="2">
    <source>
        <dbReference type="Pfam" id="PF00156"/>
    </source>
</evidence>
<dbReference type="Proteomes" id="UP000014174">
    <property type="component" value="Unassembled WGS sequence"/>
</dbReference>
<reference evidence="3 4" key="1">
    <citation type="journal article" date="2013" name="Genome Announc.">
        <title>Draft Genome Sequence of Arcticibacter svalbardensis Strain MN12-7T, a Member of the Family Sphingobacteriaceae Isolated from an Arctic Soil Sample.</title>
        <authorList>
            <person name="Shivaji S."/>
            <person name="Ara S."/>
            <person name="Prasad S."/>
            <person name="Manasa B.P."/>
            <person name="Begum Z."/>
            <person name="Singh A."/>
            <person name="Kumar Pinnaka A."/>
        </authorList>
    </citation>
    <scope>NUCLEOTIDE SEQUENCE [LARGE SCALE GENOMIC DNA]</scope>
    <source>
        <strain evidence="3 4">MN12-7</strain>
    </source>
</reference>
<dbReference type="GO" id="GO:0016757">
    <property type="term" value="F:glycosyltransferase activity"/>
    <property type="evidence" value="ECO:0007669"/>
    <property type="project" value="UniProtKB-KW"/>
</dbReference>
<dbReference type="RefSeq" id="WP_016195042.1">
    <property type="nucleotide sequence ID" value="NZ_AQPN01000069.1"/>
</dbReference>
<evidence type="ECO:0000313" key="4">
    <source>
        <dbReference type="Proteomes" id="UP000014174"/>
    </source>
</evidence>
<comment type="caution">
    <text evidence="3">The sequence shown here is derived from an EMBL/GenBank/DDBJ whole genome shotgun (WGS) entry which is preliminary data.</text>
</comment>